<sequence length="611" mass="69397">MYRKDYSTREYVIVAGFVLVAVVFLVRLFYLQVYTNQYQLSARDMALRRVIEYPARGRIYDRNHKLLVYNDAVYDLMVIPRQVKSMDTAKFCKLLQIDKAFFIKRMKKAKHYSYYKPSVFLKQLSKIDKGPIEEVMYEFPGFYFQTRTLRHYPQPVAAHVLGSVGEVNPRDLKHDPYYQQGDYIGKSGIEWFYEKELRGRKGSRLVEVDVHNNVKGSFQHGKFDTLAVAGTDLTLSLDENLQAYGQRLMQNKKGSIVAIQPKTGQILAFVSSPAYDPNLLVGRQRSKNYNRLLHDTLKPLMDRASSGAYPPGSTFKLVQALIALQDHVVTAHTFFTCQGTASKPIACAENHVSPLAMKLAIELSCNTYFWKTFRAIMNNPKFANTHDAYQAWYNEVLRFGFGHRFDTDIPFELPGNIPTRAYYNKLYHGSWNALTVRSLSIGQGEILVTPVQLANLAAIIANGGYYIKPHFLIGMSGDDTLSGKYKKKTFINNIDPTYFRFAKKAMKAVFDGSQGTARAYRMDSLSQAGKTGTAQNPHGKDHSLFMAFAPVNNPEIAIAVVVENAGYGATWAAPIASLMMERYLHGKTKRPRLEKRIIDADLIHNQKTKRP</sequence>
<comment type="similarity">
    <text evidence="3">Belongs to the class-D beta-lactamase family.</text>
</comment>
<evidence type="ECO:0000256" key="3">
    <source>
        <dbReference type="ARBA" id="ARBA00007898"/>
    </source>
</evidence>
<feature type="domain" description="Penicillin-binding protein dimerisation" evidence="19">
    <location>
        <begin position="53"/>
        <end position="215"/>
    </location>
</feature>
<keyword evidence="20" id="KW-0121">Carboxypeptidase</keyword>
<dbReference type="PANTHER" id="PTHR30627:SF2">
    <property type="entry name" value="PEPTIDOGLYCAN D,D-TRANSPEPTIDASE MRDA"/>
    <property type="match status" value="1"/>
</dbReference>
<evidence type="ECO:0000256" key="9">
    <source>
        <dbReference type="ARBA" id="ARBA00022729"/>
    </source>
</evidence>
<evidence type="ECO:0000256" key="12">
    <source>
        <dbReference type="ARBA" id="ARBA00022984"/>
    </source>
</evidence>
<dbReference type="InterPro" id="IPR017790">
    <property type="entry name" value="Penicillin-binding_protein_2"/>
</dbReference>
<dbReference type="GO" id="GO:0009002">
    <property type="term" value="F:serine-type D-Ala-D-Ala carboxypeptidase activity"/>
    <property type="evidence" value="ECO:0007669"/>
    <property type="project" value="UniProtKB-EC"/>
</dbReference>
<keyword evidence="10 20" id="KW-0378">Hydrolase</keyword>
<gene>
    <name evidence="20" type="ORF">MNBD_BACTEROID07-1346</name>
</gene>
<dbReference type="GO" id="GO:0009252">
    <property type="term" value="P:peptidoglycan biosynthetic process"/>
    <property type="evidence" value="ECO:0007669"/>
    <property type="project" value="UniProtKB-KW"/>
</dbReference>
<comment type="subcellular location">
    <subcellularLocation>
        <location evidence="2">Cell membrane</location>
    </subcellularLocation>
    <subcellularLocation>
        <location evidence="1">Membrane</location>
        <topology evidence="1">Single-pass membrane protein</topology>
    </subcellularLocation>
</comment>
<name>A0A3B0VCY2_9ZZZZ</name>
<dbReference type="Gene3D" id="3.40.710.10">
    <property type="entry name" value="DD-peptidase/beta-lactamase superfamily"/>
    <property type="match status" value="1"/>
</dbReference>
<evidence type="ECO:0000256" key="11">
    <source>
        <dbReference type="ARBA" id="ARBA00022960"/>
    </source>
</evidence>
<keyword evidence="15" id="KW-0046">Antibiotic resistance</keyword>
<evidence type="ECO:0000259" key="18">
    <source>
        <dbReference type="Pfam" id="PF00905"/>
    </source>
</evidence>
<dbReference type="GO" id="GO:0008800">
    <property type="term" value="F:beta-lactamase activity"/>
    <property type="evidence" value="ECO:0007669"/>
    <property type="project" value="InterPro"/>
</dbReference>
<dbReference type="Pfam" id="PF03717">
    <property type="entry name" value="PBP_dimer"/>
    <property type="match status" value="1"/>
</dbReference>
<keyword evidence="14 17" id="KW-0472">Membrane</keyword>
<dbReference type="PROSITE" id="PS00337">
    <property type="entry name" value="BETA_LACTAMASE_D"/>
    <property type="match status" value="1"/>
</dbReference>
<keyword evidence="6" id="KW-0997">Cell inner membrane</keyword>
<dbReference type="InterPro" id="IPR012338">
    <property type="entry name" value="Beta-lactam/transpept-like"/>
</dbReference>
<keyword evidence="13 17" id="KW-1133">Transmembrane helix</keyword>
<dbReference type="AlphaFoldDB" id="A0A3B0VCY2"/>
<evidence type="ECO:0000256" key="14">
    <source>
        <dbReference type="ARBA" id="ARBA00023136"/>
    </source>
</evidence>
<dbReference type="GO" id="GO:0008658">
    <property type="term" value="F:penicillin binding"/>
    <property type="evidence" value="ECO:0007669"/>
    <property type="project" value="InterPro"/>
</dbReference>
<dbReference type="NCBIfam" id="TIGR03423">
    <property type="entry name" value="pbp2_mrdA"/>
    <property type="match status" value="1"/>
</dbReference>
<evidence type="ECO:0000256" key="16">
    <source>
        <dbReference type="ARBA" id="ARBA00023316"/>
    </source>
</evidence>
<evidence type="ECO:0000256" key="1">
    <source>
        <dbReference type="ARBA" id="ARBA00004167"/>
    </source>
</evidence>
<dbReference type="InterPro" id="IPR001460">
    <property type="entry name" value="PCN-bd_Tpept"/>
</dbReference>
<dbReference type="EMBL" id="UOET01000433">
    <property type="protein sequence ID" value="VAW29826.1"/>
    <property type="molecule type" value="Genomic_DNA"/>
</dbReference>
<dbReference type="InterPro" id="IPR005311">
    <property type="entry name" value="PBP_dimer"/>
</dbReference>
<protein>
    <recommendedName>
        <fullName evidence="4">beta-lactamase</fullName>
        <ecNumber evidence="4">3.5.2.6</ecNumber>
    </recommendedName>
</protein>
<accession>A0A3B0VCY2</accession>
<dbReference type="Gene3D" id="3.90.1310.10">
    <property type="entry name" value="Penicillin-binding protein 2a (Domain 2)"/>
    <property type="match status" value="1"/>
</dbReference>
<dbReference type="InterPro" id="IPR002137">
    <property type="entry name" value="Beta-lactam_class-D_AS"/>
</dbReference>
<dbReference type="GO" id="GO:0046677">
    <property type="term" value="P:response to antibiotic"/>
    <property type="evidence" value="ECO:0007669"/>
    <property type="project" value="UniProtKB-KW"/>
</dbReference>
<dbReference type="InterPro" id="IPR036138">
    <property type="entry name" value="PBP_dimer_sf"/>
</dbReference>
<reference evidence="20" key="1">
    <citation type="submission" date="2018-06" db="EMBL/GenBank/DDBJ databases">
        <authorList>
            <person name="Zhirakovskaya E."/>
        </authorList>
    </citation>
    <scope>NUCLEOTIDE SEQUENCE</scope>
</reference>
<keyword evidence="5" id="KW-1003">Cell membrane</keyword>
<keyword evidence="8 17" id="KW-0812">Transmembrane</keyword>
<proteinExistence type="inferred from homology"/>
<evidence type="ECO:0000256" key="13">
    <source>
        <dbReference type="ARBA" id="ARBA00022989"/>
    </source>
</evidence>
<keyword evidence="7" id="KW-0645">Protease</keyword>
<keyword evidence="9" id="KW-0732">Signal</keyword>
<dbReference type="Gene3D" id="3.30.1390.30">
    <property type="entry name" value="Penicillin-binding protein 2a, domain 3"/>
    <property type="match status" value="1"/>
</dbReference>
<dbReference type="GO" id="GO:0005886">
    <property type="term" value="C:plasma membrane"/>
    <property type="evidence" value="ECO:0007669"/>
    <property type="project" value="UniProtKB-SubCell"/>
</dbReference>
<evidence type="ECO:0000313" key="20">
    <source>
        <dbReference type="EMBL" id="VAW29826.1"/>
    </source>
</evidence>
<evidence type="ECO:0000256" key="15">
    <source>
        <dbReference type="ARBA" id="ARBA00023251"/>
    </source>
</evidence>
<dbReference type="PANTHER" id="PTHR30627">
    <property type="entry name" value="PEPTIDOGLYCAN D,D-TRANSPEPTIDASE"/>
    <property type="match status" value="1"/>
</dbReference>
<keyword evidence="12" id="KW-0573">Peptidoglycan synthesis</keyword>
<dbReference type="EC" id="3.5.2.6" evidence="4"/>
<dbReference type="SUPFAM" id="SSF56601">
    <property type="entry name" value="beta-lactamase/transpeptidase-like"/>
    <property type="match status" value="1"/>
</dbReference>
<keyword evidence="16" id="KW-0961">Cell wall biogenesis/degradation</keyword>
<evidence type="ECO:0000256" key="4">
    <source>
        <dbReference type="ARBA" id="ARBA00012865"/>
    </source>
</evidence>
<keyword evidence="11" id="KW-0133">Cell shape</keyword>
<evidence type="ECO:0000256" key="17">
    <source>
        <dbReference type="SAM" id="Phobius"/>
    </source>
</evidence>
<dbReference type="SUPFAM" id="SSF56519">
    <property type="entry name" value="Penicillin binding protein dimerisation domain"/>
    <property type="match status" value="1"/>
</dbReference>
<evidence type="ECO:0000256" key="2">
    <source>
        <dbReference type="ARBA" id="ARBA00004236"/>
    </source>
</evidence>
<dbReference type="InterPro" id="IPR050515">
    <property type="entry name" value="Beta-lactam/transpept"/>
</dbReference>
<dbReference type="GO" id="GO:0006508">
    <property type="term" value="P:proteolysis"/>
    <property type="evidence" value="ECO:0007669"/>
    <property type="project" value="UniProtKB-KW"/>
</dbReference>
<evidence type="ECO:0000259" key="19">
    <source>
        <dbReference type="Pfam" id="PF03717"/>
    </source>
</evidence>
<dbReference type="GO" id="GO:0071555">
    <property type="term" value="P:cell wall organization"/>
    <property type="evidence" value="ECO:0007669"/>
    <property type="project" value="UniProtKB-KW"/>
</dbReference>
<feature type="transmembrane region" description="Helical" evidence="17">
    <location>
        <begin position="12"/>
        <end position="30"/>
    </location>
</feature>
<dbReference type="GO" id="GO:0017001">
    <property type="term" value="P:antibiotic catabolic process"/>
    <property type="evidence" value="ECO:0007669"/>
    <property type="project" value="InterPro"/>
</dbReference>
<evidence type="ECO:0000256" key="8">
    <source>
        <dbReference type="ARBA" id="ARBA00022692"/>
    </source>
</evidence>
<feature type="domain" description="Penicillin-binding protein transpeptidase" evidence="18">
    <location>
        <begin position="254"/>
        <end position="580"/>
    </location>
</feature>
<evidence type="ECO:0000256" key="6">
    <source>
        <dbReference type="ARBA" id="ARBA00022519"/>
    </source>
</evidence>
<dbReference type="GO" id="GO:0071972">
    <property type="term" value="F:peptidoglycan L,D-transpeptidase activity"/>
    <property type="evidence" value="ECO:0007669"/>
    <property type="project" value="TreeGrafter"/>
</dbReference>
<organism evidence="20">
    <name type="scientific">hydrothermal vent metagenome</name>
    <dbReference type="NCBI Taxonomy" id="652676"/>
    <lineage>
        <taxon>unclassified sequences</taxon>
        <taxon>metagenomes</taxon>
        <taxon>ecological metagenomes</taxon>
    </lineage>
</organism>
<dbReference type="PROSITE" id="PS50007">
    <property type="entry name" value="PIPLC_X_DOMAIN"/>
    <property type="match status" value="1"/>
</dbReference>
<evidence type="ECO:0000256" key="10">
    <source>
        <dbReference type="ARBA" id="ARBA00022801"/>
    </source>
</evidence>
<evidence type="ECO:0000256" key="5">
    <source>
        <dbReference type="ARBA" id="ARBA00022475"/>
    </source>
</evidence>
<dbReference type="GO" id="GO:0008360">
    <property type="term" value="P:regulation of cell shape"/>
    <property type="evidence" value="ECO:0007669"/>
    <property type="project" value="UniProtKB-KW"/>
</dbReference>
<evidence type="ECO:0000256" key="7">
    <source>
        <dbReference type="ARBA" id="ARBA00022670"/>
    </source>
</evidence>
<dbReference type="Pfam" id="PF00905">
    <property type="entry name" value="Transpeptidase"/>
    <property type="match status" value="1"/>
</dbReference>